<evidence type="ECO:0000256" key="1">
    <source>
        <dbReference type="SAM" id="Coils"/>
    </source>
</evidence>
<keyword evidence="1" id="KW-0175">Coiled coil</keyword>
<feature type="non-terminal residue" evidence="2">
    <location>
        <position position="1"/>
    </location>
</feature>
<reference evidence="2" key="1">
    <citation type="journal article" date="2014" name="Front. Microbiol.">
        <title>High frequency of phylogenetically diverse reductive dehalogenase-homologous genes in deep subseafloor sedimentary metagenomes.</title>
        <authorList>
            <person name="Kawai M."/>
            <person name="Futagami T."/>
            <person name="Toyoda A."/>
            <person name="Takaki Y."/>
            <person name="Nishi S."/>
            <person name="Hori S."/>
            <person name="Arai W."/>
            <person name="Tsubouchi T."/>
            <person name="Morono Y."/>
            <person name="Uchiyama I."/>
            <person name="Ito T."/>
            <person name="Fujiyama A."/>
            <person name="Inagaki F."/>
            <person name="Takami H."/>
        </authorList>
    </citation>
    <scope>NUCLEOTIDE SEQUENCE</scope>
    <source>
        <strain evidence="2">Expedition CK06-06</strain>
    </source>
</reference>
<dbReference type="EMBL" id="BARW01018641">
    <property type="protein sequence ID" value="GAJ01036.1"/>
    <property type="molecule type" value="Genomic_DNA"/>
</dbReference>
<comment type="caution">
    <text evidence="2">The sequence shown here is derived from an EMBL/GenBank/DDBJ whole genome shotgun (WGS) entry which is preliminary data.</text>
</comment>
<protein>
    <submittedName>
        <fullName evidence="2">Uncharacterized protein</fullName>
    </submittedName>
</protein>
<feature type="non-terminal residue" evidence="2">
    <location>
        <position position="276"/>
    </location>
</feature>
<sequence>ILEGIEKILYNRNRRVDFVRKGEKEATLYAELDDGTKIDKKVKPDGDTRSKVIKEGLILPKPESMLKSLVGEYAFNPIDFIGKTDKEQTEILLSLIPMRVTEDQLREWTGEVPLVNLDNHAIKVLEYLAETYFYDKRTIANTELKDVTNQIDSLRTQLPDNYNPDQWKDVDLYSLHEKVRAAQDHNQRISEAQTFIDGFAVKQVEINRKYDLSKKTRVEEDSERVAEIMEEISKLKAELASIDGKQSEALGQIELSRKADLKSLDETMKERKDFLS</sequence>
<name>X1UMD0_9ZZZZ</name>
<feature type="coiled-coil region" evidence="1">
    <location>
        <begin position="218"/>
        <end position="245"/>
    </location>
</feature>
<dbReference type="AlphaFoldDB" id="X1UMD0"/>
<accession>X1UMD0</accession>
<gene>
    <name evidence="2" type="ORF">S12H4_31872</name>
</gene>
<evidence type="ECO:0000313" key="2">
    <source>
        <dbReference type="EMBL" id="GAJ01036.1"/>
    </source>
</evidence>
<proteinExistence type="predicted"/>
<organism evidence="2">
    <name type="scientific">marine sediment metagenome</name>
    <dbReference type="NCBI Taxonomy" id="412755"/>
    <lineage>
        <taxon>unclassified sequences</taxon>
        <taxon>metagenomes</taxon>
        <taxon>ecological metagenomes</taxon>
    </lineage>
</organism>